<evidence type="ECO:0000259" key="5">
    <source>
        <dbReference type="PROSITE" id="PS50109"/>
    </source>
</evidence>
<dbReference type="SUPFAM" id="SSF47384">
    <property type="entry name" value="Homodimeric domain of signal transducing histidine kinase"/>
    <property type="match status" value="1"/>
</dbReference>
<evidence type="ECO:0000259" key="6">
    <source>
        <dbReference type="PROSITE" id="PS50113"/>
    </source>
</evidence>
<dbReference type="PANTHER" id="PTHR43065:SF50">
    <property type="entry name" value="HISTIDINE KINASE"/>
    <property type="match status" value="1"/>
</dbReference>
<comment type="caution">
    <text evidence="7">The sequence shown here is derived from an EMBL/GenBank/DDBJ whole genome shotgun (WGS) entry which is preliminary data.</text>
</comment>
<accession>A0A846MNG5</accession>
<evidence type="ECO:0000313" key="7">
    <source>
        <dbReference type="EMBL" id="NIK73009.1"/>
    </source>
</evidence>
<keyword evidence="8" id="KW-1185">Reference proteome</keyword>
<evidence type="ECO:0000256" key="2">
    <source>
        <dbReference type="ARBA" id="ARBA00012438"/>
    </source>
</evidence>
<dbReference type="SMART" id="SM00387">
    <property type="entry name" value="HATPase_c"/>
    <property type="match status" value="1"/>
</dbReference>
<evidence type="ECO:0000256" key="1">
    <source>
        <dbReference type="ARBA" id="ARBA00000085"/>
    </source>
</evidence>
<keyword evidence="4" id="KW-0472">Membrane</keyword>
<dbReference type="InterPro" id="IPR005467">
    <property type="entry name" value="His_kinase_dom"/>
</dbReference>
<feature type="coiled-coil region" evidence="3">
    <location>
        <begin position="290"/>
        <end position="352"/>
    </location>
</feature>
<dbReference type="Gene3D" id="3.30.450.20">
    <property type="entry name" value="PAS domain"/>
    <property type="match status" value="1"/>
</dbReference>
<evidence type="ECO:0000313" key="8">
    <source>
        <dbReference type="Proteomes" id="UP000537126"/>
    </source>
</evidence>
<dbReference type="Gene3D" id="1.10.287.130">
    <property type="match status" value="1"/>
</dbReference>
<dbReference type="Proteomes" id="UP000537126">
    <property type="component" value="Unassembled WGS sequence"/>
</dbReference>
<dbReference type="EMBL" id="JAASRN010000001">
    <property type="protein sequence ID" value="NIK73009.1"/>
    <property type="molecule type" value="Genomic_DNA"/>
</dbReference>
<dbReference type="SUPFAM" id="SSF55785">
    <property type="entry name" value="PYP-like sensor domain (PAS domain)"/>
    <property type="match status" value="1"/>
</dbReference>
<dbReference type="InterPro" id="IPR000700">
    <property type="entry name" value="PAS-assoc_C"/>
</dbReference>
<proteinExistence type="predicted"/>
<gene>
    <name evidence="7" type="ORF">FHS56_000495</name>
</gene>
<dbReference type="PANTHER" id="PTHR43065">
    <property type="entry name" value="SENSOR HISTIDINE KINASE"/>
    <property type="match status" value="1"/>
</dbReference>
<evidence type="ECO:0000256" key="4">
    <source>
        <dbReference type="SAM" id="Phobius"/>
    </source>
</evidence>
<keyword evidence="4" id="KW-0812">Transmembrane</keyword>
<dbReference type="GO" id="GO:0000155">
    <property type="term" value="F:phosphorelay sensor kinase activity"/>
    <property type="evidence" value="ECO:0007669"/>
    <property type="project" value="InterPro"/>
</dbReference>
<keyword evidence="7" id="KW-0418">Kinase</keyword>
<keyword evidence="7" id="KW-0808">Transferase</keyword>
<dbReference type="InterPro" id="IPR036890">
    <property type="entry name" value="HATPase_C_sf"/>
</dbReference>
<feature type="domain" description="PAC" evidence="6">
    <location>
        <begin position="239"/>
        <end position="292"/>
    </location>
</feature>
<feature type="transmembrane region" description="Helical" evidence="4">
    <location>
        <begin position="56"/>
        <end position="77"/>
    </location>
</feature>
<dbReference type="EC" id="2.7.13.3" evidence="2"/>
<dbReference type="SUPFAM" id="SSF55874">
    <property type="entry name" value="ATPase domain of HSP90 chaperone/DNA topoisomerase II/histidine kinase"/>
    <property type="match status" value="1"/>
</dbReference>
<dbReference type="InterPro" id="IPR036097">
    <property type="entry name" value="HisK_dim/P_sf"/>
</dbReference>
<dbReference type="Gene3D" id="2.10.70.100">
    <property type="match status" value="1"/>
</dbReference>
<feature type="coiled-coil region" evidence="3">
    <location>
        <begin position="81"/>
        <end position="146"/>
    </location>
</feature>
<reference evidence="7 8" key="1">
    <citation type="submission" date="2020-03" db="EMBL/GenBank/DDBJ databases">
        <title>Genomic Encyclopedia of Type Strains, Phase IV (KMG-IV): sequencing the most valuable type-strain genomes for metagenomic binning, comparative biology and taxonomic classification.</title>
        <authorList>
            <person name="Goeker M."/>
        </authorList>
    </citation>
    <scope>NUCLEOTIDE SEQUENCE [LARGE SCALE GENOMIC DNA]</scope>
    <source>
        <strain evidence="7 8">DSM 5718</strain>
    </source>
</reference>
<evidence type="ECO:0000256" key="3">
    <source>
        <dbReference type="SAM" id="Coils"/>
    </source>
</evidence>
<keyword evidence="3" id="KW-0175">Coiled coil</keyword>
<dbReference type="Gene3D" id="3.30.565.10">
    <property type="entry name" value="Histidine kinase-like ATPase, C-terminal domain"/>
    <property type="match status" value="1"/>
</dbReference>
<organism evidence="7 8">
    <name type="scientific">Thermonema lapsum</name>
    <dbReference type="NCBI Taxonomy" id="28195"/>
    <lineage>
        <taxon>Bacteria</taxon>
        <taxon>Pseudomonadati</taxon>
        <taxon>Bacteroidota</taxon>
        <taxon>Cytophagia</taxon>
        <taxon>Cytophagales</taxon>
        <taxon>Thermonemataceae</taxon>
        <taxon>Thermonema</taxon>
    </lineage>
</organism>
<feature type="coiled-coil region" evidence="3">
    <location>
        <begin position="400"/>
        <end position="436"/>
    </location>
</feature>
<keyword evidence="4" id="KW-1133">Transmembrane helix</keyword>
<dbReference type="InterPro" id="IPR004358">
    <property type="entry name" value="Sig_transdc_His_kin-like_C"/>
</dbReference>
<name>A0A846MNG5_9BACT</name>
<comment type="catalytic activity">
    <reaction evidence="1">
        <text>ATP + protein L-histidine = ADP + protein N-phospho-L-histidine.</text>
        <dbReference type="EC" id="2.7.13.3"/>
    </reaction>
</comment>
<dbReference type="Pfam" id="PF02518">
    <property type="entry name" value="HATPase_c"/>
    <property type="match status" value="1"/>
</dbReference>
<dbReference type="RefSeq" id="WP_317165650.1">
    <property type="nucleotide sequence ID" value="NZ_JAASRN010000001.1"/>
</dbReference>
<protein>
    <recommendedName>
        <fullName evidence="2">histidine kinase</fullName>
        <ecNumber evidence="2">2.7.13.3</ecNumber>
    </recommendedName>
</protein>
<feature type="transmembrane region" description="Helical" evidence="4">
    <location>
        <begin position="12"/>
        <end position="33"/>
    </location>
</feature>
<dbReference type="InterPro" id="IPR035965">
    <property type="entry name" value="PAS-like_dom_sf"/>
</dbReference>
<feature type="domain" description="Histidine kinase" evidence="5">
    <location>
        <begin position="361"/>
        <end position="612"/>
    </location>
</feature>
<sequence length="613" mass="70608">MKQYSKLRQTYKIALWVVAGLVVLAEVIVQITVNDLENTLISQGIKPDQQLYPLRFSTYGVGAMILAVLPFLAYAFFRPVVSTLESQVEEIETQNRRLKETEEQIRTALQKQLETTEQLLLARQEMEEKNRKLQESEQQLLQLMSEQLAVSEELYHTQRQLKEAFGIANLGAWSFEAKGEEAYFTLTDEYYRLVGTSAEVEGGYRLTFMQWMQRFVLPEDHPHVLEKLSIALTSDEYEDTVEFRIRRADTGEVRYTRTTAHAKRNQQIGVIKGWGVIQDITNDYLYTQRLKESEEQMRELLAETLEKSEQLMLTKEELERALKAEQESKQKLEQLVKQLQETQTKLIQSEKMASLGVLTAGIAHEINNPINFVYNGIDTLRMLLQDLFEVVNAYEALHPVKEHYEQLLAQLQKVERLREEIEFEELKEDIQALVSDIAKGATRTMEIVKGLRTFSRLDEEERKMANIHEGIDATLILLQNKYKNRIEIKKYYDPNLKPFAHYPGQLNQVFMNLLSNAIQAIPEDRTDGKIEIFTEDLQENVVIRVKDNGTGIPEDKLPRIFEPFFTTKPVGVGTGLGLAIVHSIIDKHGGQIEVHSEVGKGTEFVITLPKQEL</sequence>
<dbReference type="InterPro" id="IPR003594">
    <property type="entry name" value="HATPase_dom"/>
</dbReference>
<dbReference type="AlphaFoldDB" id="A0A846MNG5"/>
<dbReference type="PROSITE" id="PS50113">
    <property type="entry name" value="PAC"/>
    <property type="match status" value="1"/>
</dbReference>
<dbReference type="PRINTS" id="PR00344">
    <property type="entry name" value="BCTRLSENSOR"/>
</dbReference>
<dbReference type="PROSITE" id="PS50109">
    <property type="entry name" value="HIS_KIN"/>
    <property type="match status" value="1"/>
</dbReference>